<gene>
    <name evidence="1" type="ORF">QE210_10890</name>
</gene>
<dbReference type="SUPFAM" id="SSF50118">
    <property type="entry name" value="Cell growth inhibitor/plasmid maintenance toxic component"/>
    <property type="match status" value="1"/>
</dbReference>
<dbReference type="Proteomes" id="UP001177595">
    <property type="component" value="Chromosome"/>
</dbReference>
<name>A0AA95KCF8_9GAMM</name>
<evidence type="ECO:0000313" key="2">
    <source>
        <dbReference type="Proteomes" id="UP001177595"/>
    </source>
</evidence>
<dbReference type="GO" id="GO:0003677">
    <property type="term" value="F:DNA binding"/>
    <property type="evidence" value="ECO:0007669"/>
    <property type="project" value="InterPro"/>
</dbReference>
<organism evidence="1 2">
    <name type="scientific">Arsenophonus nasoniae</name>
    <name type="common">son-killer infecting Nasonia vitripennis</name>
    <dbReference type="NCBI Taxonomy" id="638"/>
    <lineage>
        <taxon>Bacteria</taxon>
        <taxon>Pseudomonadati</taxon>
        <taxon>Pseudomonadota</taxon>
        <taxon>Gammaproteobacteria</taxon>
        <taxon>Enterobacterales</taxon>
        <taxon>Morganellaceae</taxon>
        <taxon>Arsenophonus</taxon>
    </lineage>
</organism>
<dbReference type="InterPro" id="IPR003477">
    <property type="entry name" value="PemK-like"/>
</dbReference>
<dbReference type="Pfam" id="PF02452">
    <property type="entry name" value="PemK_toxin"/>
    <property type="match status" value="1"/>
</dbReference>
<sequence length="133" mass="15339">MGLKFQPQVSSVLMCNFKGLIVPEIVKIRPIIVIARNRYNNKLVTVVPVSTTEPIPALDHHYELRENPIPGKEHLRCWVKCDMIMAVSIERLDRIKLRTCNSRNYEVPRISDNEMKEIKNSVLHGIGMSYLVK</sequence>
<reference evidence="1" key="1">
    <citation type="submission" date="2023-04" db="EMBL/GenBank/DDBJ databases">
        <title>Genome dynamics across the evolutionary transition to endosymbiosis.</title>
        <authorList>
            <person name="Siozios S."/>
            <person name="Nadal-Jimenez P."/>
            <person name="Azagi T."/>
            <person name="Sprong H."/>
            <person name="Frost C.L."/>
            <person name="Parratt S.R."/>
            <person name="Taylor G."/>
            <person name="Brettell L."/>
            <person name="Lew K.C."/>
            <person name="Croft L."/>
            <person name="King K.C."/>
            <person name="Brockhurst M.A."/>
            <person name="Hypsa V."/>
            <person name="Novakova E."/>
            <person name="Darby A.C."/>
            <person name="Hurst G.D.D."/>
        </authorList>
    </citation>
    <scope>NUCLEOTIDE SEQUENCE</scope>
    <source>
        <strain evidence="1">APv</strain>
    </source>
</reference>
<dbReference type="Gene3D" id="2.30.30.110">
    <property type="match status" value="1"/>
</dbReference>
<protein>
    <submittedName>
        <fullName evidence="1">Type II toxin-antitoxin system PemK/MazF family toxin</fullName>
    </submittedName>
</protein>
<evidence type="ECO:0000313" key="1">
    <source>
        <dbReference type="EMBL" id="WGM00383.1"/>
    </source>
</evidence>
<dbReference type="InterPro" id="IPR011067">
    <property type="entry name" value="Plasmid_toxin/cell-grow_inhib"/>
</dbReference>
<proteinExistence type="predicted"/>
<dbReference type="AlphaFoldDB" id="A0AA95KCF8"/>
<dbReference type="RefSeq" id="WP_280623972.1">
    <property type="nucleotide sequence ID" value="NZ_CP123504.1"/>
</dbReference>
<dbReference type="EMBL" id="CP123504">
    <property type="protein sequence ID" value="WGM00383.1"/>
    <property type="molecule type" value="Genomic_DNA"/>
</dbReference>
<accession>A0AA95KCF8</accession>